<evidence type="ECO:0000256" key="12">
    <source>
        <dbReference type="ARBA" id="ARBA00023136"/>
    </source>
</evidence>
<evidence type="ECO:0000256" key="2">
    <source>
        <dbReference type="ARBA" id="ARBA00022527"/>
    </source>
</evidence>
<keyword evidence="4" id="KW-0808">Transferase</keyword>
<evidence type="ECO:0000256" key="5">
    <source>
        <dbReference type="ARBA" id="ARBA00022692"/>
    </source>
</evidence>
<reference evidence="17" key="1">
    <citation type="submission" date="2023-07" db="EMBL/GenBank/DDBJ databases">
        <title>draft genome sequence of fig (Ficus carica).</title>
        <authorList>
            <person name="Takahashi T."/>
            <person name="Nishimura K."/>
        </authorList>
    </citation>
    <scope>NUCLEOTIDE SEQUENCE</scope>
</reference>
<proteinExistence type="predicted"/>
<dbReference type="PROSITE" id="PS50011">
    <property type="entry name" value="PROTEIN_KINASE_DOM"/>
    <property type="match status" value="1"/>
</dbReference>
<dbReference type="Gene3D" id="1.10.510.10">
    <property type="entry name" value="Transferase(Phosphotransferase) domain 1"/>
    <property type="match status" value="1"/>
</dbReference>
<accession>A0AA88D0G9</accession>
<evidence type="ECO:0000256" key="15">
    <source>
        <dbReference type="SAM" id="MobiDB-lite"/>
    </source>
</evidence>
<keyword evidence="7" id="KW-0677">Repeat</keyword>
<feature type="region of interest" description="Disordered" evidence="15">
    <location>
        <begin position="355"/>
        <end position="378"/>
    </location>
</feature>
<dbReference type="SMART" id="SM00220">
    <property type="entry name" value="S_TKc"/>
    <property type="match status" value="1"/>
</dbReference>
<keyword evidence="10" id="KW-0067">ATP-binding</keyword>
<evidence type="ECO:0000256" key="8">
    <source>
        <dbReference type="ARBA" id="ARBA00022741"/>
    </source>
</evidence>
<keyword evidence="14" id="KW-0325">Glycoprotein</keyword>
<evidence type="ECO:0000256" key="13">
    <source>
        <dbReference type="ARBA" id="ARBA00023170"/>
    </source>
</evidence>
<dbReference type="AlphaFoldDB" id="A0AA88D0G9"/>
<keyword evidence="18" id="KW-1185">Reference proteome</keyword>
<dbReference type="SUPFAM" id="SSF56112">
    <property type="entry name" value="Protein kinase-like (PK-like)"/>
    <property type="match status" value="1"/>
</dbReference>
<keyword evidence="9" id="KW-0418">Kinase</keyword>
<evidence type="ECO:0000256" key="14">
    <source>
        <dbReference type="ARBA" id="ARBA00023180"/>
    </source>
</evidence>
<dbReference type="InterPro" id="IPR000719">
    <property type="entry name" value="Prot_kinase_dom"/>
</dbReference>
<dbReference type="GO" id="GO:0004674">
    <property type="term" value="F:protein serine/threonine kinase activity"/>
    <property type="evidence" value="ECO:0007669"/>
    <property type="project" value="UniProtKB-KW"/>
</dbReference>
<organism evidence="17 18">
    <name type="scientific">Ficus carica</name>
    <name type="common">Common fig</name>
    <dbReference type="NCBI Taxonomy" id="3494"/>
    <lineage>
        <taxon>Eukaryota</taxon>
        <taxon>Viridiplantae</taxon>
        <taxon>Streptophyta</taxon>
        <taxon>Embryophyta</taxon>
        <taxon>Tracheophyta</taxon>
        <taxon>Spermatophyta</taxon>
        <taxon>Magnoliopsida</taxon>
        <taxon>eudicotyledons</taxon>
        <taxon>Gunneridae</taxon>
        <taxon>Pentapetalae</taxon>
        <taxon>rosids</taxon>
        <taxon>fabids</taxon>
        <taxon>Rosales</taxon>
        <taxon>Moraceae</taxon>
        <taxon>Ficeae</taxon>
        <taxon>Ficus</taxon>
    </lineage>
</organism>
<keyword evidence="12" id="KW-0472">Membrane</keyword>
<evidence type="ECO:0000256" key="1">
    <source>
        <dbReference type="ARBA" id="ARBA00004167"/>
    </source>
</evidence>
<dbReference type="InterPro" id="IPR052059">
    <property type="entry name" value="CR_Ser/Thr_kinase"/>
</dbReference>
<keyword evidence="6" id="KW-0732">Signal</keyword>
<keyword evidence="13" id="KW-0675">Receptor</keyword>
<dbReference type="FunFam" id="3.30.200.20:FF:000421">
    <property type="entry name" value="Serine/threonine-protein kinase receptor"/>
    <property type="match status" value="1"/>
</dbReference>
<keyword evidence="8" id="KW-0547">Nucleotide-binding</keyword>
<evidence type="ECO:0000256" key="3">
    <source>
        <dbReference type="ARBA" id="ARBA00022553"/>
    </source>
</evidence>
<evidence type="ECO:0000256" key="11">
    <source>
        <dbReference type="ARBA" id="ARBA00022989"/>
    </source>
</evidence>
<evidence type="ECO:0000313" key="17">
    <source>
        <dbReference type="EMBL" id="GMN39130.1"/>
    </source>
</evidence>
<protein>
    <recommendedName>
        <fullName evidence="16">Protein kinase domain-containing protein</fullName>
    </recommendedName>
</protein>
<dbReference type="GO" id="GO:0005524">
    <property type="term" value="F:ATP binding"/>
    <property type="evidence" value="ECO:0007669"/>
    <property type="project" value="UniProtKB-KW"/>
</dbReference>
<keyword evidence="11" id="KW-1133">Transmembrane helix</keyword>
<evidence type="ECO:0000313" key="18">
    <source>
        <dbReference type="Proteomes" id="UP001187192"/>
    </source>
</evidence>
<evidence type="ECO:0000256" key="9">
    <source>
        <dbReference type="ARBA" id="ARBA00022777"/>
    </source>
</evidence>
<name>A0AA88D0G9_FICCA</name>
<dbReference type="Pfam" id="PF00069">
    <property type="entry name" value="Pkinase"/>
    <property type="match status" value="1"/>
</dbReference>
<dbReference type="InterPro" id="IPR008271">
    <property type="entry name" value="Ser/Thr_kinase_AS"/>
</dbReference>
<dbReference type="InterPro" id="IPR011009">
    <property type="entry name" value="Kinase-like_dom_sf"/>
</dbReference>
<evidence type="ECO:0000256" key="6">
    <source>
        <dbReference type="ARBA" id="ARBA00022729"/>
    </source>
</evidence>
<dbReference type="GO" id="GO:0016020">
    <property type="term" value="C:membrane"/>
    <property type="evidence" value="ECO:0007669"/>
    <property type="project" value="UniProtKB-SubCell"/>
</dbReference>
<keyword evidence="3" id="KW-0597">Phosphoprotein</keyword>
<evidence type="ECO:0000259" key="16">
    <source>
        <dbReference type="PROSITE" id="PS50011"/>
    </source>
</evidence>
<dbReference type="PROSITE" id="PS00108">
    <property type="entry name" value="PROTEIN_KINASE_ST"/>
    <property type="match status" value="1"/>
</dbReference>
<evidence type="ECO:0000256" key="7">
    <source>
        <dbReference type="ARBA" id="ARBA00022737"/>
    </source>
</evidence>
<dbReference type="Gene3D" id="3.30.200.20">
    <property type="entry name" value="Phosphorylase Kinase, domain 1"/>
    <property type="match status" value="1"/>
</dbReference>
<comment type="caution">
    <text evidence="17">The sequence shown here is derived from an EMBL/GenBank/DDBJ whole genome shotgun (WGS) entry which is preliminary data.</text>
</comment>
<feature type="domain" description="Protein kinase" evidence="16">
    <location>
        <begin position="53"/>
        <end position="307"/>
    </location>
</feature>
<dbReference type="PANTHER" id="PTHR47973">
    <property type="entry name" value="CYSTEINE-RICH RECEPTOR-LIKE PROTEIN KINASE 3"/>
    <property type="match status" value="1"/>
</dbReference>
<evidence type="ECO:0000256" key="10">
    <source>
        <dbReference type="ARBA" id="ARBA00022840"/>
    </source>
</evidence>
<dbReference type="EMBL" id="BTGU01000009">
    <property type="protein sequence ID" value="GMN39130.1"/>
    <property type="molecule type" value="Genomic_DNA"/>
</dbReference>
<comment type="subcellular location">
    <subcellularLocation>
        <location evidence="1">Membrane</location>
        <topology evidence="1">Single-pass membrane protein</topology>
    </subcellularLocation>
</comment>
<sequence length="378" mass="42809">MKFPFSFTFCFSSSRTNDTQKSSHVFWTYPDEENQENFRVFNYDELKSVTNGFHSSNKVGEGGFGIVYQGRLKDGTIVGIKVLSIELENMRGEREFIAELAALSDIKHENLVRLRGCCVDGATRYLVYDYMENNSLSHTLLGGEQNRIKFSWEARREISLGIARGLAYLHEEVQPHIVHRDIKASNILLDRNFTPKVGDFGLSKILRENRSHISTRVAGTIGYLAPEYAITGRLTRKSDVYSFGVLLLEIVSGREVVFFHLEHGEHYLVQKAWEAYLSDKLIELVDSVLEMNYPEHEAVRFIKVGLLCVQETARLRPGMSTVIKMLNNEIDIGGIEISQPGLITDLMSIKMGQQNSSQSTFSRGSTTIGSQSPYTSYF</sequence>
<evidence type="ECO:0000256" key="4">
    <source>
        <dbReference type="ARBA" id="ARBA00022679"/>
    </source>
</evidence>
<keyword evidence="2" id="KW-0723">Serine/threonine-protein kinase</keyword>
<dbReference type="CDD" id="cd14066">
    <property type="entry name" value="STKc_IRAK"/>
    <property type="match status" value="1"/>
</dbReference>
<dbReference type="FunFam" id="1.10.510.10:FF:000044">
    <property type="entry name" value="Putative LRR receptor-like serine/threonine-protein kinase"/>
    <property type="match status" value="1"/>
</dbReference>
<gene>
    <name evidence="17" type="ORF">TIFTF001_008352</name>
</gene>
<keyword evidence="5" id="KW-0812">Transmembrane</keyword>
<dbReference type="Proteomes" id="UP001187192">
    <property type="component" value="Unassembled WGS sequence"/>
</dbReference>